<evidence type="ECO:0000256" key="9">
    <source>
        <dbReference type="ARBA" id="ARBA00032607"/>
    </source>
</evidence>
<evidence type="ECO:0000256" key="4">
    <source>
        <dbReference type="ARBA" id="ARBA00022692"/>
    </source>
</evidence>
<evidence type="ECO:0000256" key="12">
    <source>
        <dbReference type="ARBA" id="ARBA00049763"/>
    </source>
</evidence>
<comment type="similarity">
    <text evidence="2">Belongs to the peptidase U48 family.</text>
</comment>
<accession>A0A813ZWJ7</accession>
<keyword evidence="16" id="KW-1185">Reference proteome</keyword>
<keyword evidence="3" id="KW-0645">Protease</keyword>
<dbReference type="EMBL" id="CAJNOC010001975">
    <property type="protein sequence ID" value="CAF0904579.1"/>
    <property type="molecule type" value="Genomic_DNA"/>
</dbReference>
<dbReference type="AlphaFoldDB" id="A0A813ZWJ7"/>
<keyword evidence="4 13" id="KW-0812">Transmembrane</keyword>
<feature type="transmembrane region" description="Helical" evidence="13">
    <location>
        <begin position="12"/>
        <end position="33"/>
    </location>
</feature>
<evidence type="ECO:0000259" key="14">
    <source>
        <dbReference type="Pfam" id="PF02517"/>
    </source>
</evidence>
<evidence type="ECO:0000256" key="2">
    <source>
        <dbReference type="ARBA" id="ARBA00006897"/>
    </source>
</evidence>
<evidence type="ECO:0000256" key="5">
    <source>
        <dbReference type="ARBA" id="ARBA00022801"/>
    </source>
</evidence>
<comment type="caution">
    <text evidence="15">The sequence shown here is derived from an EMBL/GenBank/DDBJ whole genome shotgun (WGS) entry which is preliminary data.</text>
</comment>
<dbReference type="PANTHER" id="PTHR13046">
    <property type="entry name" value="PROTEASE U48 CAAX PRENYL PROTEASE RCE1"/>
    <property type="match status" value="1"/>
</dbReference>
<evidence type="ECO:0000313" key="16">
    <source>
        <dbReference type="Proteomes" id="UP000663879"/>
    </source>
</evidence>
<reference evidence="15" key="1">
    <citation type="submission" date="2021-02" db="EMBL/GenBank/DDBJ databases">
        <authorList>
            <person name="Nowell W R."/>
        </authorList>
    </citation>
    <scope>NUCLEOTIDE SEQUENCE</scope>
    <source>
        <strain evidence="15">Ploen Becks lab</strain>
    </source>
</reference>
<evidence type="ECO:0000256" key="11">
    <source>
        <dbReference type="ARBA" id="ARBA00049729"/>
    </source>
</evidence>
<dbReference type="GO" id="GO:0004222">
    <property type="term" value="F:metalloendopeptidase activity"/>
    <property type="evidence" value="ECO:0007669"/>
    <property type="project" value="InterPro"/>
</dbReference>
<dbReference type="GO" id="GO:0005789">
    <property type="term" value="C:endoplasmic reticulum membrane"/>
    <property type="evidence" value="ECO:0007669"/>
    <property type="project" value="UniProtKB-SubCell"/>
</dbReference>
<dbReference type="InterPro" id="IPR003675">
    <property type="entry name" value="Rce1/LyrA-like_dom"/>
</dbReference>
<evidence type="ECO:0000313" key="15">
    <source>
        <dbReference type="EMBL" id="CAF0904579.1"/>
    </source>
</evidence>
<evidence type="ECO:0000256" key="1">
    <source>
        <dbReference type="ARBA" id="ARBA00004477"/>
    </source>
</evidence>
<evidence type="ECO:0000256" key="3">
    <source>
        <dbReference type="ARBA" id="ARBA00022670"/>
    </source>
</evidence>
<protein>
    <recommendedName>
        <fullName evidence="12">CAAX prenyl protease 2</fullName>
        <ecNumber evidence="11">3.4.26.1</ecNumber>
    </recommendedName>
    <alternativeName>
        <fullName evidence="9">Farnesylated proteins-converting enzyme 2</fullName>
    </alternativeName>
</protein>
<comment type="subcellular location">
    <subcellularLocation>
        <location evidence="1">Endoplasmic reticulum membrane</location>
        <topology evidence="1">Multi-pass membrane protein</topology>
    </subcellularLocation>
</comment>
<feature type="transmembrane region" description="Helical" evidence="13">
    <location>
        <begin position="213"/>
        <end position="231"/>
    </location>
</feature>
<keyword evidence="8 13" id="KW-0472">Membrane</keyword>
<evidence type="ECO:0000256" key="8">
    <source>
        <dbReference type="ARBA" id="ARBA00023136"/>
    </source>
</evidence>
<comment type="catalytic activity">
    <reaction evidence="10">
        <text>Hydrolyzes the peptide bond -P2-(S-farnesyl or geranylgeranyl)C-P1'-P2'-P3'-COOH where P1' and P2' are amino acids with aliphatic sidechains and P3' is any C-terminal residue.</text>
        <dbReference type="EC" id="3.4.26.1"/>
    </reaction>
</comment>
<feature type="transmembrane region" description="Helical" evidence="13">
    <location>
        <begin position="95"/>
        <end position="119"/>
    </location>
</feature>
<evidence type="ECO:0000256" key="7">
    <source>
        <dbReference type="ARBA" id="ARBA00022989"/>
    </source>
</evidence>
<feature type="transmembrane region" description="Helical" evidence="13">
    <location>
        <begin position="305"/>
        <end position="322"/>
    </location>
</feature>
<evidence type="ECO:0000256" key="6">
    <source>
        <dbReference type="ARBA" id="ARBA00022824"/>
    </source>
</evidence>
<dbReference type="PANTHER" id="PTHR13046:SF0">
    <property type="entry name" value="CAAX PRENYL PROTEASE 2"/>
    <property type="match status" value="1"/>
</dbReference>
<keyword evidence="7 13" id="KW-1133">Transmembrane helix</keyword>
<dbReference type="OrthoDB" id="271604at2759"/>
<keyword evidence="6" id="KW-0256">Endoplasmic reticulum</keyword>
<dbReference type="Pfam" id="PF02517">
    <property type="entry name" value="Rce1-like"/>
    <property type="match status" value="1"/>
</dbReference>
<dbReference type="EC" id="3.4.26.1" evidence="11"/>
<organism evidence="15 16">
    <name type="scientific">Brachionus calyciflorus</name>
    <dbReference type="NCBI Taxonomy" id="104777"/>
    <lineage>
        <taxon>Eukaryota</taxon>
        <taxon>Metazoa</taxon>
        <taxon>Spiralia</taxon>
        <taxon>Gnathifera</taxon>
        <taxon>Rotifera</taxon>
        <taxon>Eurotatoria</taxon>
        <taxon>Monogononta</taxon>
        <taxon>Pseudotrocha</taxon>
        <taxon>Ploima</taxon>
        <taxon>Brachionidae</taxon>
        <taxon>Brachionus</taxon>
    </lineage>
</organism>
<feature type="domain" description="CAAX prenyl protease 2/Lysostaphin resistance protein A-like" evidence="14">
    <location>
        <begin position="183"/>
        <end position="287"/>
    </location>
</feature>
<dbReference type="GO" id="GO:0071586">
    <property type="term" value="P:CAAX-box protein processing"/>
    <property type="evidence" value="ECO:0007669"/>
    <property type="project" value="InterPro"/>
</dbReference>
<feature type="transmembrane region" description="Helical" evidence="13">
    <location>
        <begin position="53"/>
        <end position="71"/>
    </location>
</feature>
<proteinExistence type="inferred from homology"/>
<dbReference type="InterPro" id="IPR039731">
    <property type="entry name" value="Rce1"/>
</dbReference>
<evidence type="ECO:0000256" key="10">
    <source>
        <dbReference type="ARBA" id="ARBA00047280"/>
    </source>
</evidence>
<feature type="transmembrane region" description="Helical" evidence="13">
    <location>
        <begin position="251"/>
        <end position="269"/>
    </location>
</feature>
<evidence type="ECO:0000256" key="13">
    <source>
        <dbReference type="SAM" id="Phobius"/>
    </source>
</evidence>
<dbReference type="Proteomes" id="UP000663879">
    <property type="component" value="Unassembled WGS sequence"/>
</dbReference>
<sequence>MIFDKKINFENLNLTLSISVCLCISTFYVISLYLWSKQNRYNRNEPSVIKRRFISVILSSMISYIIIYLISSDETGNKKFTLTEWIGLRFDIKNFFNSILVSLGLTAILFAGPIIQYIFTEYRYYLESKLYEINKLSNSQSLGKNINHINNLENFIKFFKFSLRNFLEEISFVNIFSYFTDLHFLRNYVISTFTEEFVFRSCMLPLMTHHMNWVAVMLITPLFFGTAHLHHIYEGFKAKEAPFNILLMRHLFQFAYTYNFGVYSSFLFLRTGSFFSSFQAHSFCNLMGFPNVDELVNDFDKKTKILLMSSYVLGLFSFFYFINSMTNPIFFNNYVYSDYF</sequence>
<gene>
    <name evidence="15" type="ORF">OXX778_LOCUS11577</name>
</gene>
<name>A0A813ZWJ7_9BILA</name>
<keyword evidence="5" id="KW-0378">Hydrolase</keyword>